<dbReference type="GO" id="GO:0004527">
    <property type="term" value="F:exonuclease activity"/>
    <property type="evidence" value="ECO:0007669"/>
    <property type="project" value="InterPro"/>
</dbReference>
<keyword evidence="3" id="KW-0540">Nuclease</keyword>
<gene>
    <name evidence="7" type="ORF">GMRT_11015</name>
</gene>
<evidence type="ECO:0000256" key="1">
    <source>
        <dbReference type="ARBA" id="ARBA00004123"/>
    </source>
</evidence>
<dbReference type="PANTHER" id="PTHR12801:SF115">
    <property type="entry name" value="FI18136P1-RELATED"/>
    <property type="match status" value="1"/>
</dbReference>
<dbReference type="InterPro" id="IPR036397">
    <property type="entry name" value="RNaseH_sf"/>
</dbReference>
<dbReference type="PANTHER" id="PTHR12801">
    <property type="entry name" value="RNA EXONUCLEASE REXO1 / RECO3 FAMILY MEMBER-RELATED"/>
    <property type="match status" value="1"/>
</dbReference>
<protein>
    <submittedName>
        <fullName evidence="7">Uncharacterized protein</fullName>
    </submittedName>
</protein>
<evidence type="ECO:0000313" key="8">
    <source>
        <dbReference type="Proteomes" id="UP000315496"/>
    </source>
</evidence>
<comment type="similarity">
    <text evidence="2">Belongs to the REXO1/REXO3 family.</text>
</comment>
<evidence type="ECO:0000313" key="7">
    <source>
        <dbReference type="EMBL" id="TNJ29298.1"/>
    </source>
</evidence>
<evidence type="ECO:0000256" key="6">
    <source>
        <dbReference type="SAM" id="MobiDB-lite"/>
    </source>
</evidence>
<dbReference type="Proteomes" id="UP000315496">
    <property type="component" value="Chromosome 1"/>
</dbReference>
<keyword evidence="4" id="KW-0378">Hydrolase</keyword>
<comment type="caution">
    <text evidence="7">The sequence shown here is derived from an EMBL/GenBank/DDBJ whole genome shotgun (WGS) entry which is preliminary data.</text>
</comment>
<reference evidence="7 8" key="1">
    <citation type="submission" date="2019-05" db="EMBL/GenBank/DDBJ databases">
        <title>The compact genome of Giardia muris reveals important steps in the evolution of intestinal protozoan parasites.</title>
        <authorList>
            <person name="Xu F."/>
            <person name="Jimenez-Gonzalez A."/>
            <person name="Einarsson E."/>
            <person name="Astvaldsson A."/>
            <person name="Peirasmaki D."/>
            <person name="Eckmann L."/>
            <person name="Andersson J.O."/>
            <person name="Svard S.G."/>
            <person name="Jerlstrom-Hultqvist J."/>
        </authorList>
    </citation>
    <scope>NUCLEOTIDE SEQUENCE [LARGE SCALE GENOMIC DNA]</scope>
    <source>
        <strain evidence="7 8">Roberts-Thomson</strain>
    </source>
</reference>
<dbReference type="SUPFAM" id="SSF53098">
    <property type="entry name" value="Ribonuclease H-like"/>
    <property type="match status" value="1"/>
</dbReference>
<dbReference type="GO" id="GO:0005634">
    <property type="term" value="C:nucleus"/>
    <property type="evidence" value="ECO:0007669"/>
    <property type="project" value="UniProtKB-SubCell"/>
</dbReference>
<evidence type="ECO:0000256" key="2">
    <source>
        <dbReference type="ARBA" id="ARBA00006357"/>
    </source>
</evidence>
<organism evidence="7 8">
    <name type="scientific">Giardia muris</name>
    <dbReference type="NCBI Taxonomy" id="5742"/>
    <lineage>
        <taxon>Eukaryota</taxon>
        <taxon>Metamonada</taxon>
        <taxon>Diplomonadida</taxon>
        <taxon>Hexamitidae</taxon>
        <taxon>Giardiinae</taxon>
        <taxon>Giardia</taxon>
    </lineage>
</organism>
<comment type="subcellular location">
    <subcellularLocation>
        <location evidence="1">Nucleus</location>
    </subcellularLocation>
</comment>
<dbReference type="VEuPathDB" id="GiardiaDB:GMRT_11015"/>
<evidence type="ECO:0000256" key="5">
    <source>
        <dbReference type="ARBA" id="ARBA00023242"/>
    </source>
</evidence>
<feature type="region of interest" description="Disordered" evidence="6">
    <location>
        <begin position="190"/>
        <end position="212"/>
    </location>
</feature>
<accession>A0A4Z1T0S1</accession>
<evidence type="ECO:0000256" key="3">
    <source>
        <dbReference type="ARBA" id="ARBA00022722"/>
    </source>
</evidence>
<dbReference type="InterPro" id="IPR012337">
    <property type="entry name" value="RNaseH-like_sf"/>
</dbReference>
<dbReference type="GO" id="GO:0003676">
    <property type="term" value="F:nucleic acid binding"/>
    <property type="evidence" value="ECO:0007669"/>
    <property type="project" value="InterPro"/>
</dbReference>
<dbReference type="AlphaFoldDB" id="A0A4Z1T0S1"/>
<dbReference type="Gene3D" id="3.30.420.10">
    <property type="entry name" value="Ribonuclease H-like superfamily/Ribonuclease H"/>
    <property type="match status" value="1"/>
</dbReference>
<feature type="compositionally biased region" description="Low complexity" evidence="6">
    <location>
        <begin position="202"/>
        <end position="212"/>
    </location>
</feature>
<evidence type="ECO:0000256" key="4">
    <source>
        <dbReference type="ARBA" id="ARBA00022801"/>
    </source>
</evidence>
<keyword evidence="8" id="KW-1185">Reference proteome</keyword>
<proteinExistence type="inferred from homology"/>
<keyword evidence="5" id="KW-0539">Nucleus</keyword>
<dbReference type="OrthoDB" id="8191639at2759"/>
<dbReference type="EMBL" id="VDLU01000001">
    <property type="protein sequence ID" value="TNJ29298.1"/>
    <property type="molecule type" value="Genomic_DNA"/>
</dbReference>
<feature type="compositionally biased region" description="Basic and acidic residues" evidence="6">
    <location>
        <begin position="11"/>
        <end position="26"/>
    </location>
</feature>
<sequence>MTTTTNWTRMRKGEGGRASEAPERRGRCASGPSLGAVGLSCIYVKGGTERHPRRALARVVLVDTCGDVLKDSLCRPEGRVWDYCTEETGLSEKLLEEAPTTRQVGAELKTFVLGKLVGHSLGGVLKQLGLQVSWKNRIDLAQNPEIRDEHGGSLERAFMASGLPFDGSPVSLARCMLSFYLQRRNAWDTRGSEPKKCRSRPARSPTRTSTRS</sequence>
<dbReference type="InterPro" id="IPR047021">
    <property type="entry name" value="REXO1/3/4-like"/>
</dbReference>
<feature type="region of interest" description="Disordered" evidence="6">
    <location>
        <begin position="1"/>
        <end position="29"/>
    </location>
</feature>
<name>A0A4Z1T0S1_GIAMU</name>